<dbReference type="RefSeq" id="WP_108028991.1">
    <property type="nucleotide sequence ID" value="NZ_QAYC01000032.1"/>
</dbReference>
<comment type="caution">
    <text evidence="2">The sequence shown here is derived from an EMBL/GenBank/DDBJ whole genome shotgun (WGS) entry which is preliminary data.</text>
</comment>
<dbReference type="Proteomes" id="UP000244037">
    <property type="component" value="Unassembled WGS sequence"/>
</dbReference>
<dbReference type="CDD" id="cd18692">
    <property type="entry name" value="PIN_VapC-like"/>
    <property type="match status" value="1"/>
</dbReference>
<dbReference type="EMBL" id="QAYC01000032">
    <property type="protein sequence ID" value="PTW37215.1"/>
    <property type="molecule type" value="Genomic_DNA"/>
</dbReference>
<protein>
    <submittedName>
        <fullName evidence="2">Putative nucleic acid-binding protein</fullName>
    </submittedName>
</protein>
<accession>A0A8E3ANT1</accession>
<dbReference type="Pfam" id="PF01850">
    <property type="entry name" value="PIN"/>
    <property type="match status" value="1"/>
</dbReference>
<name>A0A8E3ANT1_9RHOB</name>
<dbReference type="OrthoDB" id="163436at2"/>
<organism evidence="2 3">
    <name type="scientific">Rhodovulum kholense</name>
    <dbReference type="NCBI Taxonomy" id="453584"/>
    <lineage>
        <taxon>Bacteria</taxon>
        <taxon>Pseudomonadati</taxon>
        <taxon>Pseudomonadota</taxon>
        <taxon>Alphaproteobacteria</taxon>
        <taxon>Rhodobacterales</taxon>
        <taxon>Paracoccaceae</taxon>
        <taxon>Rhodovulum</taxon>
    </lineage>
</organism>
<proteinExistence type="predicted"/>
<gene>
    <name evidence="2" type="ORF">C8N38_13212</name>
</gene>
<dbReference type="AlphaFoldDB" id="A0A8E3ANT1"/>
<evidence type="ECO:0000313" key="3">
    <source>
        <dbReference type="Proteomes" id="UP000244037"/>
    </source>
</evidence>
<reference evidence="2 3" key="1">
    <citation type="submission" date="2018-04" db="EMBL/GenBank/DDBJ databases">
        <title>Genomic Encyclopedia of Archaeal and Bacterial Type Strains, Phase II (KMG-II): from individual species to whole genera.</title>
        <authorList>
            <person name="Goeker M."/>
        </authorList>
    </citation>
    <scope>NUCLEOTIDE SEQUENCE [LARGE SCALE GENOMIC DNA]</scope>
    <source>
        <strain evidence="2 3">DSM 19783</strain>
    </source>
</reference>
<dbReference type="Gene3D" id="3.40.50.1010">
    <property type="entry name" value="5'-nuclease"/>
    <property type="match status" value="1"/>
</dbReference>
<sequence length="134" mass="14612">MAADFFDTNVILYLLDDGLKADRAEALLAQGGTISVQVLNEALVNCLRKARMSHDEAGEFLFGIRDFCETVELTVGTHDVGRALAARYKLSVCDSMIVAAALLSGCTRLWSEDMQDRLTVEGRLKIVNPFADAA</sequence>
<dbReference type="SUPFAM" id="SSF88723">
    <property type="entry name" value="PIN domain-like"/>
    <property type="match status" value="1"/>
</dbReference>
<dbReference type="InterPro" id="IPR029060">
    <property type="entry name" value="PIN-like_dom_sf"/>
</dbReference>
<evidence type="ECO:0000313" key="2">
    <source>
        <dbReference type="EMBL" id="PTW37215.1"/>
    </source>
</evidence>
<dbReference type="InterPro" id="IPR002716">
    <property type="entry name" value="PIN_dom"/>
</dbReference>
<keyword evidence="3" id="KW-1185">Reference proteome</keyword>
<feature type="domain" description="PIN" evidence="1">
    <location>
        <begin position="5"/>
        <end position="113"/>
    </location>
</feature>
<evidence type="ECO:0000259" key="1">
    <source>
        <dbReference type="Pfam" id="PF01850"/>
    </source>
</evidence>